<sequence>MPKQVQLHNGVTLTIEDKAFASGGEGDIYIIISPKTFNNQVVKIYKSEKRTKEREFKTKYLVDNPPLLQVQNSHHSVIWPTAVVYQNNKFLGLTMHRAQGEDLELLLHPKSFKNLGSIWNRFNLQDSNAIELRLKICFNIAVALHQIHSLGRYVLVDMKPVNIKIQPNGLISFIDIDSVQVVENGKLVFSAPVATPEYTPPEYYKGMNLSNDGAHITWDQFSIAVIFYRLLCGIHPFTGSCNPPYNACSSLSEMVENGLFPYSQSKRHHFRVIPPPHQQFTKLDESIRKLFIRCFDNGHSSPQQRPTTDDWCNVLSPQPVIKIDRPLPSSIIDIPIFKLSNELSFSQAPTPALLTASFLYFPDTNIFKSAYYNLFGRPDIENIKVSIIKQQKKIKTLILEKDQFLKEVHSIILGFKSTQDVILKEEKKIIENIKIDLTKKIDNLDILTESLCQEEIKELKSIRGATDIKLKSVTETNNRHYNETVQPIKNKYDAIKQQFKNQLNQVKIQEEKDISFINNKLHSKLFQIKNEISVLENNYKLRIDKELGLDNKNYLIKLMLSKYIIKDNASIIFGMVPKIALNNLKLFGINTAADYTDTAVSTGNGGNVKKSNGKWVKIPQIGDDRAESLKKWLSKVNKETNDKILTIEREAMRLKSQISTLMTSELALAELKSQNLKAESQKERSIVYQRYSPIKNKLLFDLEQIQEDFNKEIFPFLETYNKIKLDAISNHKKIELDYDHQKDSLKSRHDDLHFKMLSQIIDNIKHASNLAENIWQETQKKLFENIKSYNNQYSLLQLKIINQCKNINDAVVELDKLKILYKQ</sequence>
<keyword evidence="2" id="KW-0547">Nucleotide-binding</keyword>
<dbReference type="GO" id="GO:0004672">
    <property type="term" value="F:protein kinase activity"/>
    <property type="evidence" value="ECO:0007669"/>
    <property type="project" value="InterPro"/>
</dbReference>
<feature type="coiled-coil region" evidence="5">
    <location>
        <begin position="637"/>
        <end position="681"/>
    </location>
</feature>
<dbReference type="EMBL" id="RQJO01000009">
    <property type="protein sequence ID" value="RRB02049.1"/>
    <property type="molecule type" value="Genomic_DNA"/>
</dbReference>
<keyword evidence="1" id="KW-0808">Transferase</keyword>
<comment type="caution">
    <text evidence="7">The sequence shown here is derived from an EMBL/GenBank/DDBJ whole genome shotgun (WGS) entry which is preliminary data.</text>
</comment>
<protein>
    <recommendedName>
        <fullName evidence="6">Protein kinase domain-containing protein</fullName>
    </recommendedName>
</protein>
<keyword evidence="5" id="KW-0175">Coiled coil</keyword>
<dbReference type="AlphaFoldDB" id="A0A3P1BLZ6"/>
<evidence type="ECO:0000256" key="4">
    <source>
        <dbReference type="ARBA" id="ARBA00022840"/>
    </source>
</evidence>
<evidence type="ECO:0000256" key="3">
    <source>
        <dbReference type="ARBA" id="ARBA00022777"/>
    </source>
</evidence>
<feature type="coiled-coil region" evidence="5">
    <location>
        <begin position="492"/>
        <end position="538"/>
    </location>
</feature>
<dbReference type="PROSITE" id="PS50011">
    <property type="entry name" value="PROTEIN_KINASE_DOM"/>
    <property type="match status" value="1"/>
</dbReference>
<name>A0A3P1BLZ6_9BACT</name>
<reference evidence="7 8" key="1">
    <citation type="submission" date="2018-11" db="EMBL/GenBank/DDBJ databases">
        <authorList>
            <person name="Zhou Z."/>
            <person name="Wang G."/>
        </authorList>
    </citation>
    <scope>NUCLEOTIDE SEQUENCE [LARGE SCALE GENOMIC DNA]</scope>
    <source>
        <strain evidence="7 8">KCTC52004</strain>
    </source>
</reference>
<dbReference type="OrthoDB" id="1022767at2"/>
<dbReference type="InterPro" id="IPR000719">
    <property type="entry name" value="Prot_kinase_dom"/>
</dbReference>
<evidence type="ECO:0000259" key="6">
    <source>
        <dbReference type="PROSITE" id="PS50011"/>
    </source>
</evidence>
<dbReference type="GO" id="GO:0005524">
    <property type="term" value="F:ATP binding"/>
    <property type="evidence" value="ECO:0007669"/>
    <property type="project" value="UniProtKB-KW"/>
</dbReference>
<keyword evidence="4" id="KW-0067">ATP-binding</keyword>
<feature type="domain" description="Protein kinase" evidence="6">
    <location>
        <begin position="14"/>
        <end position="321"/>
    </location>
</feature>
<organism evidence="7 8">
    <name type="scientific">Larkinella rosea</name>
    <dbReference type="NCBI Taxonomy" id="2025312"/>
    <lineage>
        <taxon>Bacteria</taxon>
        <taxon>Pseudomonadati</taxon>
        <taxon>Bacteroidota</taxon>
        <taxon>Cytophagia</taxon>
        <taxon>Cytophagales</taxon>
        <taxon>Spirosomataceae</taxon>
        <taxon>Larkinella</taxon>
    </lineage>
</organism>
<evidence type="ECO:0000313" key="8">
    <source>
        <dbReference type="Proteomes" id="UP000271925"/>
    </source>
</evidence>
<gene>
    <name evidence="7" type="ORF">EHT25_16290</name>
</gene>
<dbReference type="SUPFAM" id="SSF56112">
    <property type="entry name" value="Protein kinase-like (PK-like)"/>
    <property type="match status" value="1"/>
</dbReference>
<keyword evidence="3" id="KW-0418">Kinase</keyword>
<evidence type="ECO:0000256" key="2">
    <source>
        <dbReference type="ARBA" id="ARBA00022741"/>
    </source>
</evidence>
<keyword evidence="8" id="KW-1185">Reference proteome</keyword>
<evidence type="ECO:0000313" key="7">
    <source>
        <dbReference type="EMBL" id="RRB02049.1"/>
    </source>
</evidence>
<dbReference type="SMART" id="SM00220">
    <property type="entry name" value="S_TKc"/>
    <property type="match status" value="1"/>
</dbReference>
<dbReference type="InterPro" id="IPR050205">
    <property type="entry name" value="CDPK_Ser/Thr_kinases"/>
</dbReference>
<evidence type="ECO:0000256" key="1">
    <source>
        <dbReference type="ARBA" id="ARBA00022679"/>
    </source>
</evidence>
<dbReference type="PANTHER" id="PTHR24349">
    <property type="entry name" value="SERINE/THREONINE-PROTEIN KINASE"/>
    <property type="match status" value="1"/>
</dbReference>
<accession>A0A3P1BLZ6</accession>
<evidence type="ECO:0000256" key="5">
    <source>
        <dbReference type="SAM" id="Coils"/>
    </source>
</evidence>
<proteinExistence type="predicted"/>
<dbReference type="RefSeq" id="WP_124876213.1">
    <property type="nucleotide sequence ID" value="NZ_RQJO01000009.1"/>
</dbReference>
<dbReference type="Gene3D" id="1.10.510.10">
    <property type="entry name" value="Transferase(Phosphotransferase) domain 1"/>
    <property type="match status" value="1"/>
</dbReference>
<dbReference type="InterPro" id="IPR011009">
    <property type="entry name" value="Kinase-like_dom_sf"/>
</dbReference>
<dbReference type="Proteomes" id="UP000271925">
    <property type="component" value="Unassembled WGS sequence"/>
</dbReference>